<evidence type="ECO:0000313" key="2">
    <source>
        <dbReference type="EMBL" id="CCF83015.1"/>
    </source>
</evidence>
<feature type="region of interest" description="Disordered" evidence="1">
    <location>
        <begin position="1"/>
        <end position="35"/>
    </location>
</feature>
<comment type="caution">
    <text evidence="2">The sequence shown here is derived from an EMBL/GenBank/DDBJ whole genome shotgun (WGS) entry which is preliminary data.</text>
</comment>
<proteinExistence type="predicted"/>
<organism evidence="2 3">
    <name type="scientific">Nitrolancea hollandica Lb</name>
    <dbReference type="NCBI Taxonomy" id="1129897"/>
    <lineage>
        <taxon>Bacteria</taxon>
        <taxon>Pseudomonadati</taxon>
        <taxon>Thermomicrobiota</taxon>
        <taxon>Thermomicrobia</taxon>
        <taxon>Sphaerobacterales</taxon>
        <taxon>Sphaerobacterineae</taxon>
        <taxon>Sphaerobacteraceae</taxon>
        <taxon>Nitrolancea</taxon>
    </lineage>
</organism>
<dbReference type="AlphaFoldDB" id="I4EEA3"/>
<evidence type="ECO:0000256" key="1">
    <source>
        <dbReference type="SAM" id="MobiDB-lite"/>
    </source>
</evidence>
<name>I4EEA3_9BACT</name>
<protein>
    <submittedName>
        <fullName evidence="2">Uncharacterized protein</fullName>
    </submittedName>
</protein>
<dbReference type="Proteomes" id="UP000004221">
    <property type="component" value="Unassembled WGS sequence"/>
</dbReference>
<dbReference type="EMBL" id="CAGS01000086">
    <property type="protein sequence ID" value="CCF83015.1"/>
    <property type="molecule type" value="Genomic_DNA"/>
</dbReference>
<evidence type="ECO:0000313" key="3">
    <source>
        <dbReference type="Proteomes" id="UP000004221"/>
    </source>
</evidence>
<sequence>MATENAHQPDTMLDHETLVHARGKNGEGAAAYRSG</sequence>
<accession>I4EEA3</accession>
<gene>
    <name evidence="2" type="ORF">NITHO_1760008</name>
</gene>
<reference evidence="2 3" key="1">
    <citation type="journal article" date="2012" name="ISME J.">
        <title>Nitrification expanded: discovery, physiology and genomics of a nitrite-oxidizing bacterium from the phylum Chloroflexi.</title>
        <authorList>
            <person name="Sorokin D.Y."/>
            <person name="Lucker S."/>
            <person name="Vejmelkova D."/>
            <person name="Kostrikina N.A."/>
            <person name="Kleerebezem R."/>
            <person name="Rijpstra W.I."/>
            <person name="Damste J.S."/>
            <person name="Le Paslier D."/>
            <person name="Muyzer G."/>
            <person name="Wagner M."/>
            <person name="van Loosdrecht M.C."/>
            <person name="Daims H."/>
        </authorList>
    </citation>
    <scope>NUCLEOTIDE SEQUENCE [LARGE SCALE GENOMIC DNA]</scope>
    <source>
        <strain evidence="3">none</strain>
    </source>
</reference>
<keyword evidence="3" id="KW-1185">Reference proteome</keyword>